<reference evidence="2" key="1">
    <citation type="submission" date="2023-07" db="EMBL/GenBank/DDBJ databases">
        <authorList>
            <consortium name="AG Swart"/>
            <person name="Singh M."/>
            <person name="Singh A."/>
            <person name="Seah K."/>
            <person name="Emmerich C."/>
        </authorList>
    </citation>
    <scope>NUCLEOTIDE SEQUENCE</scope>
    <source>
        <strain evidence="2">DP1</strain>
    </source>
</reference>
<evidence type="ECO:0000313" key="3">
    <source>
        <dbReference type="Proteomes" id="UP001295684"/>
    </source>
</evidence>
<dbReference type="Proteomes" id="UP001295684">
    <property type="component" value="Unassembled WGS sequence"/>
</dbReference>
<feature type="region of interest" description="Disordered" evidence="1">
    <location>
        <begin position="583"/>
        <end position="605"/>
    </location>
</feature>
<proteinExistence type="predicted"/>
<evidence type="ECO:0000313" key="2">
    <source>
        <dbReference type="EMBL" id="CAI2387790.1"/>
    </source>
</evidence>
<gene>
    <name evidence="2" type="ORF">ECRASSUSDP1_LOCUS29424</name>
</gene>
<dbReference type="AlphaFoldDB" id="A0AAD1YBJ6"/>
<sequence>MSTSRERKSTKIINESRRLRSLDLESSIQRENSKTRRIDSNSRDIEYLPNYKQALPKETTEKSNISKKNRKIVESQAEYLEQRRANSKLERARKTRKQHKEISKILNHTLDGNNKSKYAKDYIQRKVDHRIQEIKQLSSEKRKNRIEDTHIIVQNNSKKDGFDESKNYYHVFHMNPDRDTSPGKPKFMKNHEFGKLKQDENFPKKSDNLTRTLFHDNLCNKNRGDANIAEEHDANDEQKGSDLRVKHENSNTLETRTCSGLTSTEDLFQKVATYDKNAIQDEKSEFQEAKDRAIMEGKNRITQLENIVNDLRIQIKYLNDHDCNEDLIEKITQYQKLIELQIVDTLNLSSFKYLQKCINEMISLNRESSNGLQIRTSIDSLEIKEDKNFLSPKNSGYYEKSQPVKTYVKKVNQAKNSFPLAESKIMSTLPKDLKKKKQLEPVKELESHDLFVPLTVRNSNKNSQAFKKQVDKHRASKKLGGKKTSCPGKTLQKTIHEKSSSLYQELKDMKNTTSGLLSTKNHTKKRIKQHMLKHKRHSVATDYDSEINKRLDQAIGMASQTKSSFKQKTSKITNLRNALLQSKPVCLTQENPSSSHEPSDIRPQTQKNAYPARSYFWENTCLNSPSKLADTFETVEADLYYDSEKCELSFSTEKIQKQRSKRDMPLVLPSKILKY</sequence>
<comment type="caution">
    <text evidence="2">The sequence shown here is derived from an EMBL/GenBank/DDBJ whole genome shotgun (WGS) entry which is preliminary data.</text>
</comment>
<accession>A0AAD1YBJ6</accession>
<feature type="compositionally biased region" description="Polar residues" evidence="1">
    <location>
        <begin position="588"/>
        <end position="605"/>
    </location>
</feature>
<organism evidence="2 3">
    <name type="scientific">Euplotes crassus</name>
    <dbReference type="NCBI Taxonomy" id="5936"/>
    <lineage>
        <taxon>Eukaryota</taxon>
        <taxon>Sar</taxon>
        <taxon>Alveolata</taxon>
        <taxon>Ciliophora</taxon>
        <taxon>Intramacronucleata</taxon>
        <taxon>Spirotrichea</taxon>
        <taxon>Hypotrichia</taxon>
        <taxon>Euplotida</taxon>
        <taxon>Euplotidae</taxon>
        <taxon>Moneuplotes</taxon>
    </lineage>
</organism>
<dbReference type="EMBL" id="CAMPGE010030275">
    <property type="protein sequence ID" value="CAI2387790.1"/>
    <property type="molecule type" value="Genomic_DNA"/>
</dbReference>
<name>A0AAD1YBJ6_EUPCR</name>
<protein>
    <submittedName>
        <fullName evidence="2">Uncharacterized protein</fullName>
    </submittedName>
</protein>
<feature type="region of interest" description="Disordered" evidence="1">
    <location>
        <begin position="463"/>
        <end position="489"/>
    </location>
</feature>
<evidence type="ECO:0000256" key="1">
    <source>
        <dbReference type="SAM" id="MobiDB-lite"/>
    </source>
</evidence>
<keyword evidence="3" id="KW-1185">Reference proteome</keyword>